<dbReference type="InParanoid" id="A0A3N4LY05"/>
<feature type="region of interest" description="Disordered" evidence="1">
    <location>
        <begin position="556"/>
        <end position="576"/>
    </location>
</feature>
<feature type="compositionally biased region" description="Basic and acidic residues" evidence="1">
    <location>
        <begin position="829"/>
        <end position="840"/>
    </location>
</feature>
<evidence type="ECO:0000313" key="3">
    <source>
        <dbReference type="Proteomes" id="UP000267821"/>
    </source>
</evidence>
<evidence type="ECO:0000313" key="2">
    <source>
        <dbReference type="EMBL" id="RPB22925.1"/>
    </source>
</evidence>
<feature type="compositionally biased region" description="Polar residues" evidence="1">
    <location>
        <begin position="37"/>
        <end position="47"/>
    </location>
</feature>
<feature type="compositionally biased region" description="Basic and acidic residues" evidence="1">
    <location>
        <begin position="915"/>
        <end position="924"/>
    </location>
</feature>
<feature type="compositionally biased region" description="Basic and acidic residues" evidence="1">
    <location>
        <begin position="1037"/>
        <end position="1055"/>
    </location>
</feature>
<feature type="compositionally biased region" description="Polar residues" evidence="1">
    <location>
        <begin position="57"/>
        <end position="67"/>
    </location>
</feature>
<dbReference type="Proteomes" id="UP000267821">
    <property type="component" value="Unassembled WGS sequence"/>
</dbReference>
<feature type="compositionally biased region" description="Acidic residues" evidence="1">
    <location>
        <begin position="252"/>
        <end position="266"/>
    </location>
</feature>
<feature type="compositionally biased region" description="Polar residues" evidence="1">
    <location>
        <begin position="322"/>
        <end position="331"/>
    </location>
</feature>
<feature type="region of interest" description="Disordered" evidence="1">
    <location>
        <begin position="1"/>
        <end position="339"/>
    </location>
</feature>
<reference evidence="2 3" key="1">
    <citation type="journal article" date="2018" name="Nat. Ecol. Evol.">
        <title>Pezizomycetes genomes reveal the molecular basis of ectomycorrhizal truffle lifestyle.</title>
        <authorList>
            <person name="Murat C."/>
            <person name="Payen T."/>
            <person name="Noel B."/>
            <person name="Kuo A."/>
            <person name="Morin E."/>
            <person name="Chen J."/>
            <person name="Kohler A."/>
            <person name="Krizsan K."/>
            <person name="Balestrini R."/>
            <person name="Da Silva C."/>
            <person name="Montanini B."/>
            <person name="Hainaut M."/>
            <person name="Levati E."/>
            <person name="Barry K.W."/>
            <person name="Belfiori B."/>
            <person name="Cichocki N."/>
            <person name="Clum A."/>
            <person name="Dockter R.B."/>
            <person name="Fauchery L."/>
            <person name="Guy J."/>
            <person name="Iotti M."/>
            <person name="Le Tacon F."/>
            <person name="Lindquist E.A."/>
            <person name="Lipzen A."/>
            <person name="Malagnac F."/>
            <person name="Mello A."/>
            <person name="Molinier V."/>
            <person name="Miyauchi S."/>
            <person name="Poulain J."/>
            <person name="Riccioni C."/>
            <person name="Rubini A."/>
            <person name="Sitrit Y."/>
            <person name="Splivallo R."/>
            <person name="Traeger S."/>
            <person name="Wang M."/>
            <person name="Zifcakova L."/>
            <person name="Wipf D."/>
            <person name="Zambonelli A."/>
            <person name="Paolocci F."/>
            <person name="Nowrousian M."/>
            <person name="Ottonello S."/>
            <person name="Baldrian P."/>
            <person name="Spatafora J.W."/>
            <person name="Henrissat B."/>
            <person name="Nagy L.G."/>
            <person name="Aury J.M."/>
            <person name="Wincker P."/>
            <person name="Grigoriev I.V."/>
            <person name="Bonfante P."/>
            <person name="Martin F.M."/>
        </authorList>
    </citation>
    <scope>NUCLEOTIDE SEQUENCE [LARGE SCALE GENOMIC DNA]</scope>
    <source>
        <strain evidence="2 3">ATCC MYA-4762</strain>
    </source>
</reference>
<protein>
    <submittedName>
        <fullName evidence="2">Uncharacterized protein</fullName>
    </submittedName>
</protein>
<feature type="compositionally biased region" description="Polar residues" evidence="1">
    <location>
        <begin position="1156"/>
        <end position="1170"/>
    </location>
</feature>
<feature type="compositionally biased region" description="Basic and acidic residues" evidence="1">
    <location>
        <begin position="1234"/>
        <end position="1245"/>
    </location>
</feature>
<feature type="compositionally biased region" description="Basic and acidic residues" evidence="1">
    <location>
        <begin position="283"/>
        <end position="319"/>
    </location>
</feature>
<feature type="compositionally biased region" description="Low complexity" evidence="1">
    <location>
        <begin position="807"/>
        <end position="820"/>
    </location>
</feature>
<feature type="compositionally biased region" description="Acidic residues" evidence="1">
    <location>
        <begin position="420"/>
        <end position="430"/>
    </location>
</feature>
<feature type="compositionally biased region" description="Polar residues" evidence="1">
    <location>
        <begin position="407"/>
        <end position="416"/>
    </location>
</feature>
<feature type="compositionally biased region" description="Basic and acidic residues" evidence="1">
    <location>
        <begin position="387"/>
        <end position="401"/>
    </location>
</feature>
<feature type="compositionally biased region" description="Basic and acidic residues" evidence="1">
    <location>
        <begin position="854"/>
        <end position="866"/>
    </location>
</feature>
<feature type="compositionally biased region" description="Basic and acidic residues" evidence="1">
    <location>
        <begin position="984"/>
        <end position="1000"/>
    </location>
</feature>
<feature type="compositionally biased region" description="Polar residues" evidence="1">
    <location>
        <begin position="1020"/>
        <end position="1036"/>
    </location>
</feature>
<feature type="region of interest" description="Disordered" evidence="1">
    <location>
        <begin position="1108"/>
        <end position="1251"/>
    </location>
</feature>
<feature type="compositionally biased region" description="Basic residues" evidence="1">
    <location>
        <begin position="1109"/>
        <end position="1118"/>
    </location>
</feature>
<feature type="region of interest" description="Disordered" evidence="1">
    <location>
        <begin position="1270"/>
        <end position="1292"/>
    </location>
</feature>
<gene>
    <name evidence="2" type="ORF">L211DRAFT_312012</name>
</gene>
<proteinExistence type="predicted"/>
<dbReference type="OrthoDB" id="10399223at2759"/>
<feature type="compositionally biased region" description="Low complexity" evidence="1">
    <location>
        <begin position="1"/>
        <end position="31"/>
    </location>
</feature>
<feature type="compositionally biased region" description="Basic and acidic residues" evidence="1">
    <location>
        <begin position="99"/>
        <end position="110"/>
    </location>
</feature>
<organism evidence="2 3">
    <name type="scientific">Terfezia boudieri ATCC MYA-4762</name>
    <dbReference type="NCBI Taxonomy" id="1051890"/>
    <lineage>
        <taxon>Eukaryota</taxon>
        <taxon>Fungi</taxon>
        <taxon>Dikarya</taxon>
        <taxon>Ascomycota</taxon>
        <taxon>Pezizomycotina</taxon>
        <taxon>Pezizomycetes</taxon>
        <taxon>Pezizales</taxon>
        <taxon>Pezizaceae</taxon>
        <taxon>Terfezia</taxon>
    </lineage>
</organism>
<feature type="compositionally biased region" description="Acidic residues" evidence="1">
    <location>
        <begin position="212"/>
        <end position="221"/>
    </location>
</feature>
<feature type="compositionally biased region" description="Basic and acidic residues" evidence="1">
    <location>
        <begin position="721"/>
        <end position="742"/>
    </location>
</feature>
<feature type="region of interest" description="Disordered" evidence="1">
    <location>
        <begin position="1083"/>
        <end position="1102"/>
    </location>
</feature>
<feature type="compositionally biased region" description="Basic and acidic residues" evidence="1">
    <location>
        <begin position="180"/>
        <end position="193"/>
    </location>
</feature>
<feature type="compositionally biased region" description="Acidic residues" evidence="1">
    <location>
        <begin position="1202"/>
        <end position="1219"/>
    </location>
</feature>
<feature type="region of interest" description="Disordered" evidence="1">
    <location>
        <begin position="376"/>
        <end position="480"/>
    </location>
</feature>
<feature type="region of interest" description="Disordered" evidence="1">
    <location>
        <begin position="719"/>
        <end position="884"/>
    </location>
</feature>
<evidence type="ECO:0000256" key="1">
    <source>
        <dbReference type="SAM" id="MobiDB-lite"/>
    </source>
</evidence>
<feature type="compositionally biased region" description="Polar residues" evidence="1">
    <location>
        <begin position="450"/>
        <end position="467"/>
    </location>
</feature>
<name>A0A3N4LY05_9PEZI</name>
<sequence length="1292" mass="140353">MGTKKSQTSETQATSTAYTTAPQATPVTPSSNRTRGRNTVAQSTTTKSADKAAGAPKSQTENQQSQFAVPDTVRRSGRKTTLPKNLIHDSVIETPINRNRRESAASESSRRRNSSASSNKSSRKKQPAEKKPAEPPKSNIKLEGQILTSSDEEFPKTHKKGSLYGWRRLPPMTPPTPGRKTWETDSDKEERRGTRGNLGWGPVQEKQKIASEVEDSQEEGDTGSVSPPGQDEAAELGKAVAKATAPAPLVIESDDTDRDYDAELSELESSPPVSTKPRATSEIPDKQGKEDVEELQEQRPPKRRKLVLDDEAKGEEGLKSAESATSGPTTSKPKKIWVPEDDDMDFIGQVFNGNGVKQSDDPHVDEEIAQAKADLEAGEITMGDGAPGKEVDAAQKGRISEKPIVLNSPSAETSAAQEEDRMEVDAEETQETAIDTDGGSEVEQREPNAVEQSSEGQTLDENPSASQDIIMMDNKQPPEIPDVADMEYEATNETETESPLPTSHQEVVAAPDGAPETIEEDVLHTQEEVNPQIEPIWISSSESETSKNLQPIDVVTDEEDLPRPGSGMDAEPVRGDVSETEFVVEEVKGGEDGVAATPDEITTPGAAVMPHVTETVPVIVESSGVGNDEGDWMETERVKDYEVETIDGEDTNMYHEEYPNVDAEMEEEEVEASGDGEEMGIIGIVEREEAAKGDYAEGQVTMEPGEVAAAFVPVPAPLSESKAEEADEVQEKTTNDVSEIHEAAIQPPRDTTSKKSEHESTPALPLLKTSLVTVEEVGIGTSLVATEEPMASEVSPQDMDVDEDQGDQQGQGLVEQQSQDNASSSSIGDHMEDTGVEKFGELSLGVNWAEESETERRQEVVQKETPEVTSETYSKMEEVSTKDTGPIQAEVEAVVAGIEVTVSRTKAEVVEKYTVESRPEEAVKDSSYSNAESVVETKKKVDATPASAQAPSGPEEAPQPKESDDEIMEDVEKVVGDTPTIGGKDYHMQEATEEVVEKASETAQEGQVGINGESSEDKTATGSQATENKTTVTAQQEQEHKSMEQETEEREKESVAEEPDLPYRPVDDLGAEYDTIDDDDHITIYSSSSGLPSDDELGPGGLTMAITKRSLRKRRCRRSKGDKESVTGMIGDQKDQPQLDEPAFDVPSWNEEDYTVESSVPTAEPQSGTQIDEPEIEPGEPIKDLDMDDQEEPPQEFRPESPELEDEDNDDTLEPEINEDVGLPPDFDVSGSERSAEAYDGDRGSSPDAHLFSGGGLMDLLRAVEFVENTSSPPRPLQTRKEVLPSRTFKML</sequence>
<dbReference type="EMBL" id="ML121549">
    <property type="protein sequence ID" value="RPB22925.1"/>
    <property type="molecule type" value="Genomic_DNA"/>
</dbReference>
<feature type="compositionally biased region" description="Basic and acidic residues" evidence="1">
    <location>
        <begin position="751"/>
        <end position="760"/>
    </location>
</feature>
<keyword evidence="3" id="KW-1185">Reference proteome</keyword>
<feature type="region of interest" description="Disordered" evidence="1">
    <location>
        <begin position="915"/>
        <end position="1074"/>
    </location>
</feature>
<accession>A0A3N4LY05</accession>